<accession>A0ABQ5RYH0</accession>
<feature type="compositionally biased region" description="Polar residues" evidence="1">
    <location>
        <begin position="191"/>
        <end position="202"/>
    </location>
</feature>
<sequence length="838" mass="89797">AHAKIAELEARGISANTMTSATSRAPVVRPRSKASGVIIPAFRSVEEVRAHWGVKLLPMVNLALDLIFLPSTSSLEHRGKVGNGVHADRVHLADGSSSYESSNANSSAQDPRAPVAELPFESIADAEAAVAAMIGNLPVLSCARRVGPTVPANAKAGTVPLAQMAHHLPSFPSEDRAVDNGEGQARGANAPQASKSVGSAFSSCDEPSETSCKNDLVPASPGTSPETAPSSRDLTISQSVSDSGQQGSAGSGGGAGASGIPAQQMSPPSPRTPQQAVSLSAVSAGPWQPSVAKSAAAQPPPGFTKKLSPQHVLSLIRERSSGAAGAQRQGSDPSDQRRSGVAHLDSNSAGDKQGVGINDVCYPPGHPYPFAITYQTIDPVWWGCDLKFVNYVRFQKELVLLQQLRQQELYQQQRRHLYNYQLRIQQRVQAQQRRQSPLPNQSRPTATPALPPTSTMHLPAEPLHPPQGPRPCPSFEPDLKDIEAVLVCELTSLFRKEPELFRNVYGFDLDWWIDARGRPLGDAGVPFHNFAAVVVRMDRCAAPAWAGHPQLLNPTVSALLNDKVFGNALILKFLKLDRPAGVNAVLGGKGALYVLPLTPPQLHAYVQESDNVTWQVNCYKNLAPGLVESLATDERATWLSQLPLVPLDEQGNPDLREAVAMIKNAFRIQKPAALTRLHSYSEVMQQRPGGCGYAGAVTSLECQRGGPDAAGGEELGVGIPKEVAPLLRALRCTSPWCTRICGRKPATQHNRTRSCPLGHFWRDLDLSEGSRTPRLVFDAARLCGSRPLQPELCPALVDRLPQMNWSVALPDKGDAIQDLGLQITRNGSSVARLTPNTA</sequence>
<feature type="compositionally biased region" description="Gly residues" evidence="1">
    <location>
        <begin position="247"/>
        <end position="257"/>
    </location>
</feature>
<feature type="compositionally biased region" description="Low complexity" evidence="1">
    <location>
        <begin position="237"/>
        <end position="246"/>
    </location>
</feature>
<feature type="compositionally biased region" description="Pro residues" evidence="1">
    <location>
        <begin position="462"/>
        <end position="474"/>
    </location>
</feature>
<feature type="compositionally biased region" description="Polar residues" evidence="1">
    <location>
        <begin position="261"/>
        <end position="281"/>
    </location>
</feature>
<dbReference type="Proteomes" id="UP001165090">
    <property type="component" value="Unassembled WGS sequence"/>
</dbReference>
<evidence type="ECO:0000256" key="1">
    <source>
        <dbReference type="SAM" id="MobiDB-lite"/>
    </source>
</evidence>
<evidence type="ECO:0000313" key="2">
    <source>
        <dbReference type="EMBL" id="GLI62091.1"/>
    </source>
</evidence>
<gene>
    <name evidence="2" type="ORF">VaNZ11_004672</name>
</gene>
<protein>
    <submittedName>
        <fullName evidence="2">Uncharacterized protein</fullName>
    </submittedName>
</protein>
<reference evidence="2 3" key="1">
    <citation type="journal article" date="2023" name="IScience">
        <title>Expanded male sex-determining region conserved during the evolution of homothallism in the green alga Volvox.</title>
        <authorList>
            <person name="Yamamoto K."/>
            <person name="Matsuzaki R."/>
            <person name="Mahakham W."/>
            <person name="Heman W."/>
            <person name="Sekimoto H."/>
            <person name="Kawachi M."/>
            <person name="Minakuchi Y."/>
            <person name="Toyoda A."/>
            <person name="Nozaki H."/>
        </authorList>
    </citation>
    <scope>NUCLEOTIDE SEQUENCE [LARGE SCALE GENOMIC DNA]</scope>
    <source>
        <strain evidence="2 3">NIES-4468</strain>
    </source>
</reference>
<proteinExistence type="predicted"/>
<feature type="region of interest" description="Disordered" evidence="1">
    <location>
        <begin position="319"/>
        <end position="354"/>
    </location>
</feature>
<dbReference type="EMBL" id="BSDZ01000011">
    <property type="protein sequence ID" value="GLI62091.1"/>
    <property type="molecule type" value="Genomic_DNA"/>
</dbReference>
<name>A0ABQ5RYH0_9CHLO</name>
<keyword evidence="3" id="KW-1185">Reference proteome</keyword>
<feature type="compositionally biased region" description="Polar residues" evidence="1">
    <location>
        <begin position="221"/>
        <end position="236"/>
    </location>
</feature>
<feature type="non-terminal residue" evidence="2">
    <location>
        <position position="1"/>
    </location>
</feature>
<evidence type="ECO:0000313" key="3">
    <source>
        <dbReference type="Proteomes" id="UP001165090"/>
    </source>
</evidence>
<organism evidence="2 3">
    <name type="scientific">Volvox africanus</name>
    <dbReference type="NCBI Taxonomy" id="51714"/>
    <lineage>
        <taxon>Eukaryota</taxon>
        <taxon>Viridiplantae</taxon>
        <taxon>Chlorophyta</taxon>
        <taxon>core chlorophytes</taxon>
        <taxon>Chlorophyceae</taxon>
        <taxon>CS clade</taxon>
        <taxon>Chlamydomonadales</taxon>
        <taxon>Volvocaceae</taxon>
        <taxon>Volvox</taxon>
    </lineage>
</organism>
<feature type="compositionally biased region" description="Low complexity" evidence="1">
    <location>
        <begin position="444"/>
        <end position="455"/>
    </location>
</feature>
<feature type="region of interest" description="Disordered" evidence="1">
    <location>
        <begin position="429"/>
        <end position="474"/>
    </location>
</feature>
<feature type="region of interest" description="Disordered" evidence="1">
    <location>
        <begin position="171"/>
        <end position="282"/>
    </location>
</feature>
<comment type="caution">
    <text evidence="2">The sequence shown here is derived from an EMBL/GenBank/DDBJ whole genome shotgun (WGS) entry which is preliminary data.</text>
</comment>